<dbReference type="Proteomes" id="UP001234581">
    <property type="component" value="Unassembled WGS sequence"/>
</dbReference>
<keyword evidence="2" id="KW-1185">Reference proteome</keyword>
<evidence type="ECO:0000313" key="1">
    <source>
        <dbReference type="EMBL" id="KAJ8661061.1"/>
    </source>
</evidence>
<proteinExistence type="predicted"/>
<comment type="caution">
    <text evidence="1">The sequence shown here is derived from an EMBL/GenBank/DDBJ whole genome shotgun (WGS) entry which is preliminary data.</text>
</comment>
<accession>A0AAD7VBF0</accession>
<dbReference type="GeneID" id="83210697"/>
<sequence>MSYFARVELDEWKLEDAIQHYREKKPDGGKLLLQLVLDDLNNLVNAERKGEKEAARKIVSAIEKAQAYQITGGNTPIGNIWIQLHHPHGEDLCVSTMLADYWKELPYTSMSNVLFHGNGK</sequence>
<gene>
    <name evidence="1" type="ORF">O0I10_003284</name>
</gene>
<name>A0AAD7VBF0_9FUNG</name>
<dbReference type="EMBL" id="JARTCD010000010">
    <property type="protein sequence ID" value="KAJ8661061.1"/>
    <property type="molecule type" value="Genomic_DNA"/>
</dbReference>
<reference evidence="1 2" key="1">
    <citation type="submission" date="2023-03" db="EMBL/GenBank/DDBJ databases">
        <title>Genome sequence of Lichtheimia ornata CBS 291.66.</title>
        <authorList>
            <person name="Mohabir J.T."/>
            <person name="Shea T.P."/>
            <person name="Kurbessoian T."/>
            <person name="Berby B."/>
            <person name="Fontaine J."/>
            <person name="Livny J."/>
            <person name="Gnirke A."/>
            <person name="Stajich J.E."/>
            <person name="Cuomo C.A."/>
        </authorList>
    </citation>
    <scope>NUCLEOTIDE SEQUENCE [LARGE SCALE GENOMIC DNA]</scope>
    <source>
        <strain evidence="1">CBS 291.66</strain>
    </source>
</reference>
<protein>
    <submittedName>
        <fullName evidence="1">Uncharacterized protein</fullName>
    </submittedName>
</protein>
<organism evidence="1 2">
    <name type="scientific">Lichtheimia ornata</name>
    <dbReference type="NCBI Taxonomy" id="688661"/>
    <lineage>
        <taxon>Eukaryota</taxon>
        <taxon>Fungi</taxon>
        <taxon>Fungi incertae sedis</taxon>
        <taxon>Mucoromycota</taxon>
        <taxon>Mucoromycotina</taxon>
        <taxon>Mucoromycetes</taxon>
        <taxon>Mucorales</taxon>
        <taxon>Lichtheimiaceae</taxon>
        <taxon>Lichtheimia</taxon>
    </lineage>
</organism>
<evidence type="ECO:0000313" key="2">
    <source>
        <dbReference type="Proteomes" id="UP001234581"/>
    </source>
</evidence>
<dbReference type="AlphaFoldDB" id="A0AAD7VBF0"/>
<dbReference type="RefSeq" id="XP_058345974.1">
    <property type="nucleotide sequence ID" value="XM_058483355.1"/>
</dbReference>